<organism evidence="2 3">
    <name type="scientific">Fulvivirga lutea</name>
    <dbReference type="NCBI Taxonomy" id="2810512"/>
    <lineage>
        <taxon>Bacteria</taxon>
        <taxon>Pseudomonadati</taxon>
        <taxon>Bacteroidota</taxon>
        <taxon>Cytophagia</taxon>
        <taxon>Cytophagales</taxon>
        <taxon>Fulvivirgaceae</taxon>
        <taxon>Fulvivirga</taxon>
    </lineage>
</organism>
<evidence type="ECO:0000259" key="1">
    <source>
        <dbReference type="Pfam" id="PF05099"/>
    </source>
</evidence>
<proteinExistence type="predicted"/>
<evidence type="ECO:0000313" key="2">
    <source>
        <dbReference type="EMBL" id="QSE96337.1"/>
    </source>
</evidence>
<keyword evidence="3" id="KW-1185">Reference proteome</keyword>
<name>A0A974WFT6_9BACT</name>
<accession>A0A974WFT6</accession>
<gene>
    <name evidence="2" type="ORF">JR347_12035</name>
</gene>
<dbReference type="Gene3D" id="1.10.3680.10">
    <property type="entry name" value="TerB-like"/>
    <property type="match status" value="1"/>
</dbReference>
<feature type="domain" description="Co-chaperone DjlA N-terminal" evidence="1">
    <location>
        <begin position="11"/>
        <end position="59"/>
    </location>
</feature>
<protein>
    <submittedName>
        <fullName evidence="2">TerB family tellurite resistance protein</fullName>
    </submittedName>
</protein>
<dbReference type="RefSeq" id="WP_205720853.1">
    <property type="nucleotide sequence ID" value="NZ_CP070608.1"/>
</dbReference>
<dbReference type="AlphaFoldDB" id="A0A974WFT6"/>
<dbReference type="InterPro" id="IPR007791">
    <property type="entry name" value="DjlA_N"/>
</dbReference>
<dbReference type="KEGG" id="fuv:JR347_12035"/>
<dbReference type="SUPFAM" id="SSF158682">
    <property type="entry name" value="TerB-like"/>
    <property type="match status" value="1"/>
</dbReference>
<evidence type="ECO:0000313" key="3">
    <source>
        <dbReference type="Proteomes" id="UP000662783"/>
    </source>
</evidence>
<dbReference type="EMBL" id="CP070608">
    <property type="protein sequence ID" value="QSE96337.1"/>
    <property type="molecule type" value="Genomic_DNA"/>
</dbReference>
<dbReference type="InterPro" id="IPR029024">
    <property type="entry name" value="TerB-like"/>
</dbReference>
<dbReference type="Pfam" id="PF05099">
    <property type="entry name" value="TerB"/>
    <property type="match status" value="1"/>
</dbReference>
<reference evidence="2" key="1">
    <citation type="submission" date="2021-02" db="EMBL/GenBank/DDBJ databases">
        <title>Fulvivirga sp. S481 isolated from sea water.</title>
        <authorList>
            <person name="Bae S.S."/>
            <person name="Baek K."/>
        </authorList>
    </citation>
    <scope>NUCLEOTIDE SEQUENCE</scope>
    <source>
        <strain evidence="2">S481</strain>
    </source>
</reference>
<dbReference type="Proteomes" id="UP000662783">
    <property type="component" value="Chromosome"/>
</dbReference>
<sequence>MKFTEILNLFKQGKSQAHSHIKNLIEIAAADGNFDDVEYKLLQSIAKKHGISESKLKEIQNNPESVEFEVPEKAEDKFGQFYDLVHMMIVDKEIHHEEMKLCNLFGAKFGYDKKRMDELIKTIQGNIENGNSSDDTYKRIAWML</sequence>